<reference evidence="1" key="1">
    <citation type="submission" date="2023-08" db="EMBL/GenBank/DDBJ databases">
        <authorList>
            <person name="Alioto T."/>
            <person name="Alioto T."/>
            <person name="Gomez Garrido J."/>
        </authorList>
    </citation>
    <scope>NUCLEOTIDE SEQUENCE</scope>
</reference>
<accession>A0AA36B5M1</accession>
<dbReference type="Proteomes" id="UP001162480">
    <property type="component" value="Chromosome 9"/>
</dbReference>
<evidence type="ECO:0000313" key="1">
    <source>
        <dbReference type="EMBL" id="CAI9727799.1"/>
    </source>
</evidence>
<evidence type="ECO:0000313" key="2">
    <source>
        <dbReference type="Proteomes" id="UP001162480"/>
    </source>
</evidence>
<dbReference type="AlphaFoldDB" id="A0AA36B5M1"/>
<proteinExistence type="predicted"/>
<sequence>MHEARKTIIHRLGIFWTRTDTPDCFDIPMGAQDSAEVTDLVRIYLLHLLHKVLPEFERSLYKDDVLFVVQNAFNRKIKIYQKKLHKVFKSQGLTITIEPDHTSVKALDAHFKLTTSAYQPDHKPNSNITYIHAQSNNASKILDNIRYNIENRINSLSSNEEFFNKHAYYNLALRNADYEYQIKYKFNNDFSNHNTPQFLNTIMTWNVLACNNSMKYICNDNSTIKKENNYNKYGPNNKTFTNLISTNT</sequence>
<protein>
    <submittedName>
        <fullName evidence="1">Uncharacterized protein</fullName>
    </submittedName>
</protein>
<gene>
    <name evidence="1" type="ORF">OCTVUL_1B026210</name>
</gene>
<organism evidence="1 2">
    <name type="scientific">Octopus vulgaris</name>
    <name type="common">Common octopus</name>
    <dbReference type="NCBI Taxonomy" id="6645"/>
    <lineage>
        <taxon>Eukaryota</taxon>
        <taxon>Metazoa</taxon>
        <taxon>Spiralia</taxon>
        <taxon>Lophotrochozoa</taxon>
        <taxon>Mollusca</taxon>
        <taxon>Cephalopoda</taxon>
        <taxon>Coleoidea</taxon>
        <taxon>Octopodiformes</taxon>
        <taxon>Octopoda</taxon>
        <taxon>Incirrata</taxon>
        <taxon>Octopodidae</taxon>
        <taxon>Octopus</taxon>
    </lineage>
</organism>
<name>A0AA36B5M1_OCTVU</name>
<dbReference type="EMBL" id="OX597822">
    <property type="protein sequence ID" value="CAI9727799.1"/>
    <property type="molecule type" value="Genomic_DNA"/>
</dbReference>
<keyword evidence="2" id="KW-1185">Reference proteome</keyword>